<comment type="caution">
    <text evidence="3">The sequence shown here is derived from an EMBL/GenBank/DDBJ whole genome shotgun (WGS) entry which is preliminary data.</text>
</comment>
<dbReference type="Pfam" id="PF12400">
    <property type="entry name" value="STIMATE"/>
    <property type="match status" value="1"/>
</dbReference>
<evidence type="ECO:0008006" key="5">
    <source>
        <dbReference type="Google" id="ProtNLM"/>
    </source>
</evidence>
<feature type="transmembrane region" description="Helical" evidence="2">
    <location>
        <begin position="20"/>
        <end position="42"/>
    </location>
</feature>
<protein>
    <recommendedName>
        <fullName evidence="5">Vacuolar membrane protein</fullName>
    </recommendedName>
</protein>
<feature type="transmembrane region" description="Helical" evidence="2">
    <location>
        <begin position="192"/>
        <end position="211"/>
    </location>
</feature>
<feature type="compositionally biased region" description="Basic and acidic residues" evidence="1">
    <location>
        <begin position="234"/>
        <end position="244"/>
    </location>
</feature>
<evidence type="ECO:0000256" key="1">
    <source>
        <dbReference type="SAM" id="MobiDB-lite"/>
    </source>
</evidence>
<dbReference type="GO" id="GO:0016020">
    <property type="term" value="C:membrane"/>
    <property type="evidence" value="ECO:0007669"/>
    <property type="project" value="TreeGrafter"/>
</dbReference>
<accession>A0A409WBR4</accession>
<feature type="compositionally biased region" description="Low complexity" evidence="1">
    <location>
        <begin position="310"/>
        <end position="326"/>
    </location>
</feature>
<feature type="transmembrane region" description="Helical" evidence="2">
    <location>
        <begin position="147"/>
        <end position="172"/>
    </location>
</feature>
<proteinExistence type="predicted"/>
<dbReference type="PANTHER" id="PTHR31735">
    <property type="entry name" value="VACUOLAR MEMBRANE PROTEIN YPL162C"/>
    <property type="match status" value="1"/>
</dbReference>
<dbReference type="PANTHER" id="PTHR31735:SF1">
    <property type="entry name" value="VACUOLAR MEMBRANE PROTEIN YPL162C"/>
    <property type="match status" value="1"/>
</dbReference>
<feature type="compositionally biased region" description="Polar residues" evidence="1">
    <location>
        <begin position="410"/>
        <end position="425"/>
    </location>
</feature>
<dbReference type="InParanoid" id="A0A409WBR4"/>
<keyword evidence="2" id="KW-1133">Transmembrane helix</keyword>
<keyword evidence="2" id="KW-0812">Transmembrane</keyword>
<dbReference type="EMBL" id="NHYE01005216">
    <property type="protein sequence ID" value="PPQ75910.1"/>
    <property type="molecule type" value="Genomic_DNA"/>
</dbReference>
<keyword evidence="4" id="KW-1185">Reference proteome</keyword>
<name>A0A409WBR4_9AGAR</name>
<gene>
    <name evidence="3" type="ORF">CVT26_000175</name>
</gene>
<keyword evidence="2" id="KW-0472">Membrane</keyword>
<organism evidence="3 4">
    <name type="scientific">Gymnopilus dilepis</name>
    <dbReference type="NCBI Taxonomy" id="231916"/>
    <lineage>
        <taxon>Eukaryota</taxon>
        <taxon>Fungi</taxon>
        <taxon>Dikarya</taxon>
        <taxon>Basidiomycota</taxon>
        <taxon>Agaricomycotina</taxon>
        <taxon>Agaricomycetes</taxon>
        <taxon>Agaricomycetidae</taxon>
        <taxon>Agaricales</taxon>
        <taxon>Agaricineae</taxon>
        <taxon>Hymenogastraceae</taxon>
        <taxon>Gymnopilus</taxon>
    </lineage>
</organism>
<feature type="transmembrane region" description="Helical" evidence="2">
    <location>
        <begin position="63"/>
        <end position="82"/>
    </location>
</feature>
<dbReference type="Proteomes" id="UP000284706">
    <property type="component" value="Unassembled WGS sequence"/>
</dbReference>
<dbReference type="AlphaFoldDB" id="A0A409WBR4"/>
<evidence type="ECO:0000313" key="4">
    <source>
        <dbReference type="Proteomes" id="UP000284706"/>
    </source>
</evidence>
<dbReference type="STRING" id="231916.A0A409WBR4"/>
<reference evidence="3 4" key="1">
    <citation type="journal article" date="2018" name="Evol. Lett.">
        <title>Horizontal gene cluster transfer increased hallucinogenic mushroom diversity.</title>
        <authorList>
            <person name="Reynolds H.T."/>
            <person name="Vijayakumar V."/>
            <person name="Gluck-Thaler E."/>
            <person name="Korotkin H.B."/>
            <person name="Matheny P.B."/>
            <person name="Slot J.C."/>
        </authorList>
    </citation>
    <scope>NUCLEOTIDE SEQUENCE [LARGE SCALE GENOMIC DNA]</scope>
    <source>
        <strain evidence="3 4">SRW20</strain>
    </source>
</reference>
<feature type="compositionally biased region" description="Basic and acidic residues" evidence="1">
    <location>
        <begin position="398"/>
        <end position="409"/>
    </location>
</feature>
<feature type="region of interest" description="Disordered" evidence="1">
    <location>
        <begin position="234"/>
        <end position="425"/>
    </location>
</feature>
<feature type="compositionally biased region" description="Polar residues" evidence="1">
    <location>
        <begin position="265"/>
        <end position="276"/>
    </location>
</feature>
<feature type="transmembrane region" description="Helical" evidence="2">
    <location>
        <begin position="94"/>
        <end position="113"/>
    </location>
</feature>
<dbReference type="OrthoDB" id="431202at2759"/>
<evidence type="ECO:0000256" key="2">
    <source>
        <dbReference type="SAM" id="Phobius"/>
    </source>
</evidence>
<dbReference type="InterPro" id="IPR022127">
    <property type="entry name" value="STIMATE/YPL162C"/>
</dbReference>
<sequence length="425" mass="47481">MPLFDDLPDYPDVDQPSCQLLGRTALVVQALMGLLVILSLVYKRHRESPKRPWRIWLFDVSKQVVGQLFVHGVNLLASDIVSNHTSSKNACVSYFLNILIDTTVGVAMIYFTLRALTRLFTDKFMLKGFESGIYGNPPMFSYWARQAALYVLALTTMKAVVITTLVLFPGIYLVGEWLLSWTWTGEGDAVQVIFVMGIFPIMMNIIQFWLIDSIVKASTTGPLALDVEHGPYQDQDHEPLFHAPEDDDDDDAGRRDIHPARHSRNSFSSLDSTGLHSTDDLTEDTTEVATPDDRKSSASSSKHAVESHEYPPSLSSSFSSNASYLNKAPREAKNLLKKTKRREPPTPTHLRPNRDTSLRNSSMTRASIPRTPSPPAAAPVTLSQDRAEWADAWDDSNDWDKDTGHDKQHSLVTTGEWDSTSRGTS</sequence>
<evidence type="ECO:0000313" key="3">
    <source>
        <dbReference type="EMBL" id="PPQ75910.1"/>
    </source>
</evidence>